<sequence length="348" mass="38489">MNLSKSGPELKYVRFSIANNAQRKMPSDFARRASIALSFRSISHPHAFTLRLIKHSTSSFIKLFMSRLILVHSEGLQGRLFEICGTSRLERNILTVRISISPKILPVNSLHKLSFSPSMPSMRMYTGSVRQSLIAFRRTFHKEHRLVKNLSPCFSSSALQPSKRFPSCWRVLYSRSLATLASLSCDNSASSEDVLAVGSSGETKWKIKLTPSGGVSGPLRNSAATRLANILFPVPGPPQSQSSFDSLLSCHPLYTASSKIHFPVSPPGRLYSSRRWSKSISGGDTPQPVHFISSSKVATQILSHKFKTRIGNAVFSTGQSVRPGPGRGRTTFRRPVPSFCQLARQVRM</sequence>
<comment type="caution">
    <text evidence="1">The sequence shown here is derived from an EMBL/GenBank/DDBJ whole genome shotgun (WGS) entry which is preliminary data.</text>
</comment>
<name>A0A2T7A8W4_TUBBO</name>
<accession>A0A2T7A8W4</accession>
<organism evidence="1 2">
    <name type="scientific">Tuber borchii</name>
    <name type="common">White truffle</name>
    <dbReference type="NCBI Taxonomy" id="42251"/>
    <lineage>
        <taxon>Eukaryota</taxon>
        <taxon>Fungi</taxon>
        <taxon>Dikarya</taxon>
        <taxon>Ascomycota</taxon>
        <taxon>Pezizomycotina</taxon>
        <taxon>Pezizomycetes</taxon>
        <taxon>Pezizales</taxon>
        <taxon>Tuberaceae</taxon>
        <taxon>Tuber</taxon>
    </lineage>
</organism>
<proteinExistence type="predicted"/>
<gene>
    <name evidence="1" type="ORF">B9Z19DRAFT_1070707</name>
</gene>
<dbReference type="EMBL" id="NESQ01000003">
    <property type="protein sequence ID" value="PUU84155.1"/>
    <property type="molecule type" value="Genomic_DNA"/>
</dbReference>
<keyword evidence="2" id="KW-1185">Reference proteome</keyword>
<evidence type="ECO:0000313" key="2">
    <source>
        <dbReference type="Proteomes" id="UP000244722"/>
    </source>
</evidence>
<dbReference type="Proteomes" id="UP000244722">
    <property type="component" value="Unassembled WGS sequence"/>
</dbReference>
<protein>
    <submittedName>
        <fullName evidence="1">Uncharacterized protein</fullName>
    </submittedName>
</protein>
<dbReference type="AlphaFoldDB" id="A0A2T7A8W4"/>
<evidence type="ECO:0000313" key="1">
    <source>
        <dbReference type="EMBL" id="PUU84155.1"/>
    </source>
</evidence>
<reference evidence="1 2" key="1">
    <citation type="submission" date="2017-04" db="EMBL/GenBank/DDBJ databases">
        <title>Draft genome sequence of Tuber borchii Vittad., a whitish edible truffle.</title>
        <authorList>
            <consortium name="DOE Joint Genome Institute"/>
            <person name="Murat C."/>
            <person name="Kuo A."/>
            <person name="Barry K.W."/>
            <person name="Clum A."/>
            <person name="Dockter R.B."/>
            <person name="Fauchery L."/>
            <person name="Iotti M."/>
            <person name="Kohler A."/>
            <person name="Labutti K."/>
            <person name="Lindquist E.A."/>
            <person name="Lipzen A."/>
            <person name="Ohm R.A."/>
            <person name="Wang M."/>
            <person name="Grigoriev I.V."/>
            <person name="Zambonelli A."/>
            <person name="Martin F.M."/>
        </authorList>
    </citation>
    <scope>NUCLEOTIDE SEQUENCE [LARGE SCALE GENOMIC DNA]</scope>
    <source>
        <strain evidence="1 2">Tbo3840</strain>
    </source>
</reference>